<keyword evidence="2" id="KW-0472">Membrane</keyword>
<accession>A0A8S0S7Q4</accession>
<dbReference type="PANTHER" id="PTHR31902">
    <property type="entry name" value="ACTIN PATCHES DISTAL PROTEIN 1"/>
    <property type="match status" value="1"/>
</dbReference>
<dbReference type="Proteomes" id="UP000594638">
    <property type="component" value="Unassembled WGS sequence"/>
</dbReference>
<keyword evidence="2" id="KW-1133">Transmembrane helix</keyword>
<feature type="transmembrane region" description="Helical" evidence="2">
    <location>
        <begin position="366"/>
        <end position="385"/>
    </location>
</feature>
<dbReference type="InterPro" id="IPR009737">
    <property type="entry name" value="Aim32/Apd1-like"/>
</dbReference>
<feature type="region of interest" description="Disordered" evidence="1">
    <location>
        <begin position="289"/>
        <end position="323"/>
    </location>
</feature>
<evidence type="ECO:0000256" key="1">
    <source>
        <dbReference type="SAM" id="MobiDB-lite"/>
    </source>
</evidence>
<dbReference type="Gramene" id="OE9A001854T3">
    <property type="protein sequence ID" value="OE9A001854C3"/>
    <property type="gene ID" value="OE9A001854"/>
</dbReference>
<dbReference type="EMBL" id="CACTIH010003937">
    <property type="protein sequence ID" value="CAA2987609.1"/>
    <property type="molecule type" value="Genomic_DNA"/>
</dbReference>
<dbReference type="InterPro" id="IPR036249">
    <property type="entry name" value="Thioredoxin-like_sf"/>
</dbReference>
<proteinExistence type="predicted"/>
<reference evidence="3 4" key="1">
    <citation type="submission" date="2019-12" db="EMBL/GenBank/DDBJ databases">
        <authorList>
            <person name="Alioto T."/>
            <person name="Alioto T."/>
            <person name="Gomez Garrido J."/>
        </authorList>
    </citation>
    <scope>NUCLEOTIDE SEQUENCE [LARGE SCALE GENOMIC DNA]</scope>
</reference>
<dbReference type="CDD" id="cd03062">
    <property type="entry name" value="TRX_Fd_Sucrase"/>
    <property type="match status" value="1"/>
</dbReference>
<evidence type="ECO:0000256" key="2">
    <source>
        <dbReference type="SAM" id="Phobius"/>
    </source>
</evidence>
<dbReference type="FunFam" id="3.40.30.10:FF:000213">
    <property type="entry name" value="APD1p protein"/>
    <property type="match status" value="1"/>
</dbReference>
<sequence length="390" mass="43194">MRITHPTPSLSSITYYCHILRHRPNKICNHFFNFSPWTSQSTMAGESESLSTVATDESTKYGFERPDIYQSNLSGTVDPYDRHLFLCYKTHDSWPSRVEDSDSDPLPKLLSSALKARKNDIAAKTRLTICEGGDDLVLSEGDVLDFPEMIIYRGLKDSDVDGFVDDVVVNGKPWASGVQEALSGTYVFVCAHNNRDRRCGVCGPVLIKKFKEDIESKGLQDQVVVTACSHVGGHKYAGNVIIFSADAEGKISGNWYGYVTPNDVSELTDRQIGKGEIIERIWRGRMGTPVKKTEKVEEPKLTNGTNLNNNEKQPQESGTEDKESVGSCCQGVNGFSCCRDENFEKPVKKGSGGLSCWTGKWEQWEILTAVAVVGAVASIAMTYGLHRRSR</sequence>
<dbReference type="AlphaFoldDB" id="A0A8S0S7Q4"/>
<name>A0A8S0S7Q4_OLEEU</name>
<dbReference type="Pfam" id="PF06999">
    <property type="entry name" value="Suc_Fer-like"/>
    <property type="match status" value="1"/>
</dbReference>
<dbReference type="SUPFAM" id="SSF52833">
    <property type="entry name" value="Thioredoxin-like"/>
    <property type="match status" value="1"/>
</dbReference>
<evidence type="ECO:0000313" key="3">
    <source>
        <dbReference type="EMBL" id="CAA2987609.1"/>
    </source>
</evidence>
<comment type="caution">
    <text evidence="3">The sequence shown here is derived from an EMBL/GenBank/DDBJ whole genome shotgun (WGS) entry which is preliminary data.</text>
</comment>
<dbReference type="PANTHER" id="PTHR31902:SF10">
    <property type="entry name" value="SUCRASE_FERREDOXIN-LIKE FAMILY PROTEIN"/>
    <property type="match status" value="1"/>
</dbReference>
<evidence type="ECO:0000313" key="4">
    <source>
        <dbReference type="Proteomes" id="UP000594638"/>
    </source>
</evidence>
<keyword evidence="2" id="KW-0812">Transmembrane</keyword>
<dbReference type="Gene3D" id="3.40.30.10">
    <property type="entry name" value="Glutaredoxin"/>
    <property type="match status" value="2"/>
</dbReference>
<organism evidence="3 4">
    <name type="scientific">Olea europaea subsp. europaea</name>
    <dbReference type="NCBI Taxonomy" id="158383"/>
    <lineage>
        <taxon>Eukaryota</taxon>
        <taxon>Viridiplantae</taxon>
        <taxon>Streptophyta</taxon>
        <taxon>Embryophyta</taxon>
        <taxon>Tracheophyta</taxon>
        <taxon>Spermatophyta</taxon>
        <taxon>Magnoliopsida</taxon>
        <taxon>eudicotyledons</taxon>
        <taxon>Gunneridae</taxon>
        <taxon>Pentapetalae</taxon>
        <taxon>asterids</taxon>
        <taxon>lamiids</taxon>
        <taxon>Lamiales</taxon>
        <taxon>Oleaceae</taxon>
        <taxon>Oleeae</taxon>
        <taxon>Olea</taxon>
    </lineage>
</organism>
<protein>
    <submittedName>
        <fullName evidence="3">Altered inheritance of mitochondria 32-like</fullName>
    </submittedName>
</protein>
<dbReference type="OrthoDB" id="10253744at2759"/>
<feature type="compositionally biased region" description="Polar residues" evidence="1">
    <location>
        <begin position="302"/>
        <end position="317"/>
    </location>
</feature>
<feature type="compositionally biased region" description="Basic and acidic residues" evidence="1">
    <location>
        <begin position="291"/>
        <end position="300"/>
    </location>
</feature>
<gene>
    <name evidence="3" type="ORF">OLEA9_A001854</name>
</gene>
<keyword evidence="4" id="KW-1185">Reference proteome</keyword>